<name>F6EGX8_HOYSD</name>
<dbReference type="InterPro" id="IPR012338">
    <property type="entry name" value="Beta-lactam/transpept-like"/>
</dbReference>
<dbReference type="Proteomes" id="UP000009235">
    <property type="component" value="Chromosome"/>
</dbReference>
<dbReference type="GO" id="GO:0046677">
    <property type="term" value="P:response to antibiotic"/>
    <property type="evidence" value="ECO:0007669"/>
    <property type="project" value="InterPro"/>
</dbReference>
<dbReference type="Pfam" id="PF18042">
    <property type="entry name" value="ORF_12_N"/>
    <property type="match status" value="1"/>
</dbReference>
<dbReference type="Gene3D" id="3.10.450.280">
    <property type="match status" value="1"/>
</dbReference>
<dbReference type="eggNOG" id="COG2367">
    <property type="taxonomic scope" value="Bacteria"/>
</dbReference>
<dbReference type="SUPFAM" id="SSF56601">
    <property type="entry name" value="beta-lactamase/transpeptidase-like"/>
    <property type="match status" value="1"/>
</dbReference>
<dbReference type="PANTHER" id="PTHR35333:SF5">
    <property type="entry name" value="CONSERVED LIPOPROTEIN LPQF-RELATED"/>
    <property type="match status" value="1"/>
</dbReference>
<organism evidence="4 5">
    <name type="scientific">Hoyosella subflava (strain DSM 45089 / JCM 17490 / NBRC 109087 / DQS3-9A1)</name>
    <name type="common">Amycolicicoccus subflavus</name>
    <dbReference type="NCBI Taxonomy" id="443218"/>
    <lineage>
        <taxon>Bacteria</taxon>
        <taxon>Bacillati</taxon>
        <taxon>Actinomycetota</taxon>
        <taxon>Actinomycetes</taxon>
        <taxon>Mycobacteriales</taxon>
        <taxon>Hoyosellaceae</taxon>
        <taxon>Hoyosella</taxon>
    </lineage>
</organism>
<feature type="domain" description="ORF 12 gene product N-terminal" evidence="3">
    <location>
        <begin position="65"/>
        <end position="157"/>
    </location>
</feature>
<keyword evidence="5" id="KW-1185">Reference proteome</keyword>
<feature type="domain" description="Beta-lactamase class A catalytic" evidence="2">
    <location>
        <begin position="202"/>
        <end position="312"/>
    </location>
</feature>
<protein>
    <submittedName>
        <fullName evidence="4">Beta-lactamase</fullName>
    </submittedName>
</protein>
<accession>F6EGX8</accession>
<evidence type="ECO:0000259" key="2">
    <source>
        <dbReference type="Pfam" id="PF13354"/>
    </source>
</evidence>
<proteinExistence type="predicted"/>
<dbReference type="EMBL" id="CP002786">
    <property type="protein sequence ID" value="AEF38802.1"/>
    <property type="molecule type" value="Genomic_DNA"/>
</dbReference>
<reference evidence="4 5" key="1">
    <citation type="journal article" date="2011" name="J. Bacteriol.">
        <title>Complete genome sequence of Amycolicicoccus subflavus DQS3-9A1T, an actinomycete isolated from crude oil-polluted soil.</title>
        <authorList>
            <person name="Cai M."/>
            <person name="Chen W.M."/>
            <person name="Nie Y."/>
            <person name="Chi C.Q."/>
            <person name="Wang Y.N."/>
            <person name="Tang Y.Q."/>
            <person name="Li G.Y."/>
            <person name="Wu X.L."/>
        </authorList>
    </citation>
    <scope>NUCLEOTIDE SEQUENCE [LARGE SCALE GENOMIC DNA]</scope>
    <source>
        <strain evidence="5">DSM 45089 / DQS3-9A1</strain>
    </source>
</reference>
<dbReference type="HOGENOM" id="CLU_042385_1_0_11"/>
<dbReference type="InterPro" id="IPR040846">
    <property type="entry name" value="ORF_12_N"/>
</dbReference>
<dbReference type="InterPro" id="IPR045155">
    <property type="entry name" value="Beta-lactam_cat"/>
</dbReference>
<feature type="signal peptide" evidence="1">
    <location>
        <begin position="1"/>
        <end position="45"/>
    </location>
</feature>
<feature type="chain" id="PRO_5003339224" evidence="1">
    <location>
        <begin position="46"/>
        <end position="477"/>
    </location>
</feature>
<dbReference type="GO" id="GO:0030655">
    <property type="term" value="P:beta-lactam antibiotic catabolic process"/>
    <property type="evidence" value="ECO:0007669"/>
    <property type="project" value="InterPro"/>
</dbReference>
<dbReference type="Gene3D" id="3.40.710.10">
    <property type="entry name" value="DD-peptidase/beta-lactamase superfamily"/>
    <property type="match status" value="1"/>
</dbReference>
<dbReference type="AlphaFoldDB" id="F6EGX8"/>
<dbReference type="OrthoDB" id="108135at2"/>
<dbReference type="InterPro" id="IPR000871">
    <property type="entry name" value="Beta-lactam_class-A"/>
</dbReference>
<dbReference type="Pfam" id="PF13354">
    <property type="entry name" value="Beta-lactamase2"/>
    <property type="match status" value="1"/>
</dbReference>
<evidence type="ECO:0000256" key="1">
    <source>
        <dbReference type="SAM" id="SignalP"/>
    </source>
</evidence>
<dbReference type="GO" id="GO:0008800">
    <property type="term" value="F:beta-lactamase activity"/>
    <property type="evidence" value="ECO:0007669"/>
    <property type="project" value="InterPro"/>
</dbReference>
<dbReference type="RefSeq" id="WP_013805154.1">
    <property type="nucleotide sequence ID" value="NC_015564.1"/>
</dbReference>
<dbReference type="KEGG" id="asd:AS9A_0343"/>
<evidence type="ECO:0000259" key="3">
    <source>
        <dbReference type="Pfam" id="PF18042"/>
    </source>
</evidence>
<evidence type="ECO:0000313" key="5">
    <source>
        <dbReference type="Proteomes" id="UP000009235"/>
    </source>
</evidence>
<evidence type="ECO:0000313" key="4">
    <source>
        <dbReference type="EMBL" id="AEF38802.1"/>
    </source>
</evidence>
<dbReference type="PANTHER" id="PTHR35333">
    <property type="entry name" value="BETA-LACTAMASE"/>
    <property type="match status" value="1"/>
</dbReference>
<dbReference type="STRING" id="443218.AS9A_0343"/>
<keyword evidence="1" id="KW-0732">Signal</keyword>
<sequence>MQIPGSLGSRTGRRELRNLRRVAVAASASALISFVLAASAGPALAEPGDTPPEASSAAALSAIPADTPAGSHSAHILDLINGDDPISPGAVREWTDPSVAAALGPDGLAAPLEQLRTTGPYEFVDYSGTNAAATVTLKTRTGLPVELRIYVSADNTVNGLLVRPHTPDISAFDDLSSALDIIGTDYSIFAARVDAGECVAVHDTNGDRAMPMASLSKLYVLGAVADAIENGDLRWNERLTVTDALKSLPTGEMQDLADGSTVTVREAAEKMISVSDNTATDLLIDRLGRDAIEAQVAAMGHHDPDLLTPFPTTRETFLLGFGNSGNPELRETWREASQADRIAILDALDGEPLDVDENAIIYRPAYPDGVGWFASQHDICAAYAHLMDKATTVTDILAINPGLTLSSHDWSYTGFKGGSMPGVLATTWLLTDNSGQDWYFGIQQSAAGAIGLAENLYTFELAGKIMGRNDAAVLQIN</sequence>
<gene>
    <name evidence="4" type="ordered locus">AS9A_0343</name>
</gene>